<protein>
    <submittedName>
        <fullName evidence="5">AraC-type DNA-binding protein</fullName>
    </submittedName>
</protein>
<sequence length="288" mass="33686">MMKKYPIYEVGSFKCNAESGEFYVNTFQSHLQTHSFVEEPHRHSSYLLVFFTKGSGTHEIDFDMYEIQPGSLFVLQPGQIHNWNLSDDIDGFVVIYAQEVYDLYFGQKNVKDYPFYMSNSSKPEWQLNTDEQRQILPYFEAMIIENSIKNKFSIDKMLNLLDCIHIEMARKYAVSEMHAAHSYNTKIKQFETEIERYFKHEKLPSFYASKLSITLKHLNRISNEILGKTATKVVINRVILEAKRMLTDKNLSVNEVADALGYDDYSYFARVFKKQTGLSPTAFRMSKK</sequence>
<reference evidence="5 6" key="1">
    <citation type="submission" date="2016-10" db="EMBL/GenBank/DDBJ databases">
        <authorList>
            <person name="de Groot N.N."/>
        </authorList>
    </citation>
    <scope>NUCLEOTIDE SEQUENCE [LARGE SCALE GENOMIC DNA]</scope>
    <source>
        <strain evidence="5 6">CGMCC 1.10076</strain>
    </source>
</reference>
<dbReference type="PANTHER" id="PTHR43280">
    <property type="entry name" value="ARAC-FAMILY TRANSCRIPTIONAL REGULATOR"/>
    <property type="match status" value="1"/>
</dbReference>
<gene>
    <name evidence="5" type="ORF">SAMN04487935_0237</name>
</gene>
<dbReference type="InterPro" id="IPR037923">
    <property type="entry name" value="HTH-like"/>
</dbReference>
<dbReference type="AlphaFoldDB" id="A0A1G8RQU5"/>
<dbReference type="RefSeq" id="WP_245699295.1">
    <property type="nucleotide sequence ID" value="NZ_BKAI01000001.1"/>
</dbReference>
<dbReference type="Gene3D" id="1.10.10.60">
    <property type="entry name" value="Homeodomain-like"/>
    <property type="match status" value="1"/>
</dbReference>
<feature type="domain" description="HTH araC/xylS-type" evidence="4">
    <location>
        <begin position="188"/>
        <end position="286"/>
    </location>
</feature>
<dbReference type="Proteomes" id="UP000199580">
    <property type="component" value="Unassembled WGS sequence"/>
</dbReference>
<dbReference type="InterPro" id="IPR018060">
    <property type="entry name" value="HTH_AraC"/>
</dbReference>
<evidence type="ECO:0000256" key="1">
    <source>
        <dbReference type="ARBA" id="ARBA00023015"/>
    </source>
</evidence>
<evidence type="ECO:0000259" key="4">
    <source>
        <dbReference type="PROSITE" id="PS01124"/>
    </source>
</evidence>
<dbReference type="SUPFAM" id="SSF51215">
    <property type="entry name" value="Regulatory protein AraC"/>
    <property type="match status" value="1"/>
</dbReference>
<accession>A0A1G8RQU5</accession>
<name>A0A1G8RQU5_9FLAO</name>
<dbReference type="Pfam" id="PF12833">
    <property type="entry name" value="HTH_18"/>
    <property type="match status" value="1"/>
</dbReference>
<dbReference type="InterPro" id="IPR020449">
    <property type="entry name" value="Tscrpt_reg_AraC-type_HTH"/>
</dbReference>
<dbReference type="PRINTS" id="PR00032">
    <property type="entry name" value="HTHARAC"/>
</dbReference>
<dbReference type="GO" id="GO:0003700">
    <property type="term" value="F:DNA-binding transcription factor activity"/>
    <property type="evidence" value="ECO:0007669"/>
    <property type="project" value="InterPro"/>
</dbReference>
<dbReference type="GO" id="GO:0043565">
    <property type="term" value="F:sequence-specific DNA binding"/>
    <property type="evidence" value="ECO:0007669"/>
    <property type="project" value="InterPro"/>
</dbReference>
<dbReference type="InterPro" id="IPR009057">
    <property type="entry name" value="Homeodomain-like_sf"/>
</dbReference>
<dbReference type="SMART" id="SM00342">
    <property type="entry name" value="HTH_ARAC"/>
    <property type="match status" value="1"/>
</dbReference>
<dbReference type="PROSITE" id="PS01124">
    <property type="entry name" value="HTH_ARAC_FAMILY_2"/>
    <property type="match status" value="1"/>
</dbReference>
<evidence type="ECO:0000256" key="2">
    <source>
        <dbReference type="ARBA" id="ARBA00023125"/>
    </source>
</evidence>
<dbReference type="EMBL" id="FNEZ01000001">
    <property type="protein sequence ID" value="SDJ19283.1"/>
    <property type="molecule type" value="Genomic_DNA"/>
</dbReference>
<keyword evidence="3" id="KW-0804">Transcription</keyword>
<dbReference type="InterPro" id="IPR003313">
    <property type="entry name" value="AraC-bd"/>
</dbReference>
<organism evidence="5 6">
    <name type="scientific">Flavobacterium noncentrifugens</name>
    <dbReference type="NCBI Taxonomy" id="1128970"/>
    <lineage>
        <taxon>Bacteria</taxon>
        <taxon>Pseudomonadati</taxon>
        <taxon>Bacteroidota</taxon>
        <taxon>Flavobacteriia</taxon>
        <taxon>Flavobacteriales</taxon>
        <taxon>Flavobacteriaceae</taxon>
        <taxon>Flavobacterium</taxon>
    </lineage>
</organism>
<evidence type="ECO:0000313" key="5">
    <source>
        <dbReference type="EMBL" id="SDJ19283.1"/>
    </source>
</evidence>
<dbReference type="PANTHER" id="PTHR43280:SF32">
    <property type="entry name" value="TRANSCRIPTIONAL REGULATORY PROTEIN"/>
    <property type="match status" value="1"/>
</dbReference>
<dbReference type="SUPFAM" id="SSF46689">
    <property type="entry name" value="Homeodomain-like"/>
    <property type="match status" value="1"/>
</dbReference>
<evidence type="ECO:0000256" key="3">
    <source>
        <dbReference type="ARBA" id="ARBA00023163"/>
    </source>
</evidence>
<keyword evidence="1" id="KW-0805">Transcription regulation</keyword>
<keyword evidence="2 5" id="KW-0238">DNA-binding</keyword>
<dbReference type="InterPro" id="IPR014710">
    <property type="entry name" value="RmlC-like_jellyroll"/>
</dbReference>
<evidence type="ECO:0000313" key="6">
    <source>
        <dbReference type="Proteomes" id="UP000199580"/>
    </source>
</evidence>
<keyword evidence="6" id="KW-1185">Reference proteome</keyword>
<dbReference type="Pfam" id="PF02311">
    <property type="entry name" value="AraC_binding"/>
    <property type="match status" value="1"/>
</dbReference>
<dbReference type="Gene3D" id="2.60.120.10">
    <property type="entry name" value="Jelly Rolls"/>
    <property type="match status" value="1"/>
</dbReference>
<proteinExistence type="predicted"/>
<dbReference type="STRING" id="1128970.SAMN04487935_0237"/>